<accession>A0A0C3TNJ7</accession>
<dbReference type="Gene3D" id="1.25.40.20">
    <property type="entry name" value="Ankyrin repeat-containing domain"/>
    <property type="match status" value="1"/>
</dbReference>
<feature type="repeat" description="ANK" evidence="3">
    <location>
        <begin position="14"/>
        <end position="46"/>
    </location>
</feature>
<feature type="compositionally biased region" description="Basic and acidic residues" evidence="4">
    <location>
        <begin position="195"/>
        <end position="217"/>
    </location>
</feature>
<dbReference type="InterPro" id="IPR036770">
    <property type="entry name" value="Ankyrin_rpt-contain_sf"/>
</dbReference>
<dbReference type="PANTHER" id="PTHR24171">
    <property type="entry name" value="ANKYRIN REPEAT DOMAIN-CONTAINING PROTEIN 39-RELATED"/>
    <property type="match status" value="1"/>
</dbReference>
<reference evidence="5" key="3">
    <citation type="submission" date="2016-03" db="UniProtKB">
        <authorList>
            <consortium name="EnsemblProtists"/>
        </authorList>
    </citation>
    <scope>IDENTIFICATION</scope>
</reference>
<organism evidence="5 6">
    <name type="scientific">Guillardia theta (strain CCMP2712)</name>
    <name type="common">Cryptophyte</name>
    <dbReference type="NCBI Taxonomy" id="905079"/>
    <lineage>
        <taxon>Eukaryota</taxon>
        <taxon>Cryptophyceae</taxon>
        <taxon>Pyrenomonadales</taxon>
        <taxon>Geminigeraceae</taxon>
        <taxon>Guillardia</taxon>
    </lineage>
</organism>
<protein>
    <submittedName>
        <fullName evidence="5">Uncharacterized protein</fullName>
    </submittedName>
</protein>
<dbReference type="PROSITE" id="PS50088">
    <property type="entry name" value="ANK_REPEAT"/>
    <property type="match status" value="2"/>
</dbReference>
<keyword evidence="2 3" id="KW-0040">ANK repeat</keyword>
<evidence type="ECO:0000313" key="6">
    <source>
        <dbReference type="Proteomes" id="UP000011087"/>
    </source>
</evidence>
<reference evidence="6" key="1">
    <citation type="journal article" date="2012" name="Nature">
        <title>Algal genomes reveal evolutionary mosaicism and the fate of nucleomorphs.</title>
        <authorList>
            <consortium name="DOE Joint Genome Institute"/>
            <person name="Curtis B.A."/>
            <person name="Tanifuji G."/>
            <person name="Burki F."/>
            <person name="Gruber A."/>
            <person name="Irimia M."/>
            <person name="Maruyama S."/>
            <person name="Arias M.C."/>
            <person name="Ball S.G."/>
            <person name="Gile G.H."/>
            <person name="Hirakawa Y."/>
            <person name="Hopkins J.F."/>
            <person name="Kuo A."/>
            <person name="Rensing S.A."/>
            <person name="Schmutz J."/>
            <person name="Symeonidi A."/>
            <person name="Elias M."/>
            <person name="Eveleigh R.J."/>
            <person name="Herman E.K."/>
            <person name="Klute M.J."/>
            <person name="Nakayama T."/>
            <person name="Obornik M."/>
            <person name="Reyes-Prieto A."/>
            <person name="Armbrust E.V."/>
            <person name="Aves S.J."/>
            <person name="Beiko R.G."/>
            <person name="Coutinho P."/>
            <person name="Dacks J.B."/>
            <person name="Durnford D.G."/>
            <person name="Fast N.M."/>
            <person name="Green B.R."/>
            <person name="Grisdale C.J."/>
            <person name="Hempel F."/>
            <person name="Henrissat B."/>
            <person name="Hoppner M.P."/>
            <person name="Ishida K."/>
            <person name="Kim E."/>
            <person name="Koreny L."/>
            <person name="Kroth P.G."/>
            <person name="Liu Y."/>
            <person name="Malik S.B."/>
            <person name="Maier U.G."/>
            <person name="McRose D."/>
            <person name="Mock T."/>
            <person name="Neilson J.A."/>
            <person name="Onodera N.T."/>
            <person name="Poole A.M."/>
            <person name="Pritham E.J."/>
            <person name="Richards T.A."/>
            <person name="Rocap G."/>
            <person name="Roy S.W."/>
            <person name="Sarai C."/>
            <person name="Schaack S."/>
            <person name="Shirato S."/>
            <person name="Slamovits C.H."/>
            <person name="Spencer D.F."/>
            <person name="Suzuki S."/>
            <person name="Worden A.Z."/>
            <person name="Zauner S."/>
            <person name="Barry K."/>
            <person name="Bell C."/>
            <person name="Bharti A.K."/>
            <person name="Crow J.A."/>
            <person name="Grimwood J."/>
            <person name="Kramer R."/>
            <person name="Lindquist E."/>
            <person name="Lucas S."/>
            <person name="Salamov A."/>
            <person name="McFadden G.I."/>
            <person name="Lane C.E."/>
            <person name="Keeling P.J."/>
            <person name="Gray M.W."/>
            <person name="Grigoriev I.V."/>
            <person name="Archibald J.M."/>
        </authorList>
    </citation>
    <scope>NUCLEOTIDE SEQUENCE</scope>
    <source>
        <strain evidence="6">CCMP2712</strain>
    </source>
</reference>
<evidence type="ECO:0000256" key="1">
    <source>
        <dbReference type="ARBA" id="ARBA00022737"/>
    </source>
</evidence>
<feature type="region of interest" description="Disordered" evidence="4">
    <location>
        <begin position="109"/>
        <end position="146"/>
    </location>
</feature>
<evidence type="ECO:0000313" key="5">
    <source>
        <dbReference type="EnsemblProtists" id="EKX45485"/>
    </source>
</evidence>
<proteinExistence type="predicted"/>
<feature type="compositionally biased region" description="Pro residues" evidence="4">
    <location>
        <begin position="123"/>
        <end position="132"/>
    </location>
</feature>
<sequence>MLQHGLSVNAQTMVGDTPLMMAVMGGHRETVEHLIENAADVNMLNGDKESALHKAVSESTQNIVRVLCAAGASLAVKNRDGLTPVQLADEKGDTQVTAQLAARRLREPLTRPSRSSIFCPAMPAGPSPPSLPRDPSATRGGKLAQQLPQVCELRSREAGAWMLTSAPEAPADVEKPKEEEEEAAASEHAGKRHKGAEERVMCLGRRGNEEGRWSTIQ</sequence>
<dbReference type="InterPro" id="IPR002110">
    <property type="entry name" value="Ankyrin_rpt"/>
</dbReference>
<evidence type="ECO:0000256" key="4">
    <source>
        <dbReference type="SAM" id="MobiDB-lite"/>
    </source>
</evidence>
<dbReference type="Pfam" id="PF12796">
    <property type="entry name" value="Ank_2"/>
    <property type="match status" value="1"/>
</dbReference>
<keyword evidence="6" id="KW-1185">Reference proteome</keyword>
<keyword evidence="1" id="KW-0677">Repeat</keyword>
<evidence type="ECO:0000256" key="2">
    <source>
        <dbReference type="ARBA" id="ARBA00023043"/>
    </source>
</evidence>
<feature type="repeat" description="ANK" evidence="3">
    <location>
        <begin position="47"/>
        <end position="79"/>
    </location>
</feature>
<dbReference type="AlphaFoldDB" id="A0A0C3TNJ7"/>
<dbReference type="OMA" id="MGGHRET"/>
<name>A0A0C3TNJ7_GUITC</name>
<dbReference type="SUPFAM" id="SSF48403">
    <property type="entry name" value="Ankyrin repeat"/>
    <property type="match status" value="1"/>
</dbReference>
<dbReference type="PROSITE" id="PS50297">
    <property type="entry name" value="ANK_REP_REGION"/>
    <property type="match status" value="1"/>
</dbReference>
<evidence type="ECO:0000256" key="3">
    <source>
        <dbReference type="PROSITE-ProRule" id="PRU00023"/>
    </source>
</evidence>
<dbReference type="EnsemblProtists" id="EKX45485">
    <property type="protein sequence ID" value="EKX45485"/>
    <property type="gene ID" value="GUITHDRAFT_71382"/>
</dbReference>
<dbReference type="Proteomes" id="UP000011087">
    <property type="component" value="Unassembled WGS sequence"/>
</dbReference>
<dbReference type="SMART" id="SM00248">
    <property type="entry name" value="ANK"/>
    <property type="match status" value="2"/>
</dbReference>
<feature type="region of interest" description="Disordered" evidence="4">
    <location>
        <begin position="166"/>
        <end position="217"/>
    </location>
</feature>
<reference evidence="6" key="2">
    <citation type="submission" date="2012-11" db="EMBL/GenBank/DDBJ databases">
        <authorList>
            <person name="Kuo A."/>
            <person name="Curtis B.A."/>
            <person name="Tanifuji G."/>
            <person name="Burki F."/>
            <person name="Gruber A."/>
            <person name="Irimia M."/>
            <person name="Maruyama S."/>
            <person name="Arias M.C."/>
            <person name="Ball S.G."/>
            <person name="Gile G.H."/>
            <person name="Hirakawa Y."/>
            <person name="Hopkins J.F."/>
            <person name="Rensing S.A."/>
            <person name="Schmutz J."/>
            <person name="Symeonidi A."/>
            <person name="Elias M."/>
            <person name="Eveleigh R.J."/>
            <person name="Herman E.K."/>
            <person name="Klute M.J."/>
            <person name="Nakayama T."/>
            <person name="Obornik M."/>
            <person name="Reyes-Prieto A."/>
            <person name="Armbrust E.V."/>
            <person name="Aves S.J."/>
            <person name="Beiko R.G."/>
            <person name="Coutinho P."/>
            <person name="Dacks J.B."/>
            <person name="Durnford D.G."/>
            <person name="Fast N.M."/>
            <person name="Green B.R."/>
            <person name="Grisdale C."/>
            <person name="Hempe F."/>
            <person name="Henrissat B."/>
            <person name="Hoppner M.P."/>
            <person name="Ishida K.-I."/>
            <person name="Kim E."/>
            <person name="Koreny L."/>
            <person name="Kroth P.G."/>
            <person name="Liu Y."/>
            <person name="Malik S.-B."/>
            <person name="Maier U.G."/>
            <person name="McRose D."/>
            <person name="Mock T."/>
            <person name="Neilson J.A."/>
            <person name="Onodera N.T."/>
            <person name="Poole A.M."/>
            <person name="Pritham E.J."/>
            <person name="Richards T.A."/>
            <person name="Rocap G."/>
            <person name="Roy S.W."/>
            <person name="Sarai C."/>
            <person name="Schaack S."/>
            <person name="Shirato S."/>
            <person name="Slamovits C.H."/>
            <person name="Spencer D.F."/>
            <person name="Suzuki S."/>
            <person name="Worden A.Z."/>
            <person name="Zauner S."/>
            <person name="Barry K."/>
            <person name="Bell C."/>
            <person name="Bharti A.K."/>
            <person name="Crow J.A."/>
            <person name="Grimwood J."/>
            <person name="Kramer R."/>
            <person name="Lindquist E."/>
            <person name="Lucas S."/>
            <person name="Salamov A."/>
            <person name="McFadden G.I."/>
            <person name="Lane C.E."/>
            <person name="Keeling P.J."/>
            <person name="Gray M.W."/>
            <person name="Grigoriev I.V."/>
            <person name="Archibald J.M."/>
        </authorList>
    </citation>
    <scope>NUCLEOTIDE SEQUENCE</scope>
    <source>
        <strain evidence="6">CCMP2712</strain>
    </source>
</reference>